<gene>
    <name evidence="1" type="ORF">NDU88_005144</name>
</gene>
<sequence length="184" mass="19432">MKQGVAPPSTEGRGGNGWGPGGMELHMNLRRKSVVNHVVDDIVEAGINCWGCRVAFSIVSVIPVGWVVVASVVIDGTVVDIAVINDTFIDSNHGVIINGVFIDSEILIDWIEAEAEIEGVIDVAVVGAAIVEVTKLTVDTVLADVVLEGEVITDKSCFFVDGFNEDLGGWAPVFMDGVLISVSL</sequence>
<keyword evidence="2" id="KW-1185">Reference proteome</keyword>
<reference evidence="1" key="1">
    <citation type="journal article" date="2022" name="bioRxiv">
        <title>Sequencing and chromosome-scale assembly of the giantPleurodeles waltlgenome.</title>
        <authorList>
            <person name="Brown T."/>
            <person name="Elewa A."/>
            <person name="Iarovenko S."/>
            <person name="Subramanian E."/>
            <person name="Araus A.J."/>
            <person name="Petzold A."/>
            <person name="Susuki M."/>
            <person name="Suzuki K.-i.T."/>
            <person name="Hayashi T."/>
            <person name="Toyoda A."/>
            <person name="Oliveira C."/>
            <person name="Osipova E."/>
            <person name="Leigh N.D."/>
            <person name="Simon A."/>
            <person name="Yun M.H."/>
        </authorList>
    </citation>
    <scope>NUCLEOTIDE SEQUENCE</scope>
    <source>
        <strain evidence="1">20211129_DDA</strain>
        <tissue evidence="1">Liver</tissue>
    </source>
</reference>
<accession>A0AAV7NQN6</accession>
<comment type="caution">
    <text evidence="1">The sequence shown here is derived from an EMBL/GenBank/DDBJ whole genome shotgun (WGS) entry which is preliminary data.</text>
</comment>
<proteinExistence type="predicted"/>
<organism evidence="1 2">
    <name type="scientific">Pleurodeles waltl</name>
    <name type="common">Iberian ribbed newt</name>
    <dbReference type="NCBI Taxonomy" id="8319"/>
    <lineage>
        <taxon>Eukaryota</taxon>
        <taxon>Metazoa</taxon>
        <taxon>Chordata</taxon>
        <taxon>Craniata</taxon>
        <taxon>Vertebrata</taxon>
        <taxon>Euteleostomi</taxon>
        <taxon>Amphibia</taxon>
        <taxon>Batrachia</taxon>
        <taxon>Caudata</taxon>
        <taxon>Salamandroidea</taxon>
        <taxon>Salamandridae</taxon>
        <taxon>Pleurodelinae</taxon>
        <taxon>Pleurodeles</taxon>
    </lineage>
</organism>
<name>A0AAV7NQN6_PLEWA</name>
<dbReference type="Proteomes" id="UP001066276">
    <property type="component" value="Chromosome 8"/>
</dbReference>
<evidence type="ECO:0000313" key="1">
    <source>
        <dbReference type="EMBL" id="KAJ1116942.1"/>
    </source>
</evidence>
<dbReference type="EMBL" id="JANPWB010000012">
    <property type="protein sequence ID" value="KAJ1116942.1"/>
    <property type="molecule type" value="Genomic_DNA"/>
</dbReference>
<dbReference type="AlphaFoldDB" id="A0AAV7NQN6"/>
<evidence type="ECO:0000313" key="2">
    <source>
        <dbReference type="Proteomes" id="UP001066276"/>
    </source>
</evidence>
<protein>
    <submittedName>
        <fullName evidence="1">Uncharacterized protein</fullName>
    </submittedName>
</protein>